<keyword evidence="2" id="KW-0472">Membrane</keyword>
<keyword evidence="2" id="KW-1133">Transmembrane helix</keyword>
<evidence type="ECO:0000313" key="3">
    <source>
        <dbReference type="EMBL" id="CAH0721088.1"/>
    </source>
</evidence>
<dbReference type="GO" id="GO:0016020">
    <property type="term" value="C:membrane"/>
    <property type="evidence" value="ECO:0007669"/>
    <property type="project" value="TreeGrafter"/>
</dbReference>
<reference evidence="3" key="1">
    <citation type="submission" date="2021-12" db="EMBL/GenBank/DDBJ databases">
        <authorList>
            <person name="Martin H S."/>
        </authorList>
    </citation>
    <scope>NUCLEOTIDE SEQUENCE</scope>
</reference>
<feature type="region of interest" description="Disordered" evidence="1">
    <location>
        <begin position="242"/>
        <end position="267"/>
    </location>
</feature>
<dbReference type="PANTHER" id="PTHR21879:SF9">
    <property type="entry name" value="OSIRIS 16"/>
    <property type="match status" value="1"/>
</dbReference>
<dbReference type="Proteomes" id="UP000838878">
    <property type="component" value="Chromosome 2"/>
</dbReference>
<dbReference type="AlphaFoldDB" id="A0A8J9VG79"/>
<proteinExistence type="predicted"/>
<dbReference type="PANTHER" id="PTHR21879">
    <property type="entry name" value="FI03362P-RELATED-RELATED"/>
    <property type="match status" value="1"/>
</dbReference>
<gene>
    <name evidence="3" type="ORF">BINO364_LOCUS7230</name>
</gene>
<evidence type="ECO:0008006" key="5">
    <source>
        <dbReference type="Google" id="ProtNLM"/>
    </source>
</evidence>
<evidence type="ECO:0000256" key="2">
    <source>
        <dbReference type="SAM" id="Phobius"/>
    </source>
</evidence>
<keyword evidence="4" id="KW-1185">Reference proteome</keyword>
<evidence type="ECO:0000256" key="1">
    <source>
        <dbReference type="SAM" id="MobiDB-lite"/>
    </source>
</evidence>
<accession>A0A8J9VG79</accession>
<sequence length="286" mass="30931">MLKKNVPVIIATVILCNIRQLYGSIDGTDANILPEESKNVSSSDRTGRSLHKECNSSLSAKCLKIHVLSFLEDLSSRDELHLLPGLSIVKENQTNMTSPEEMAAELSRQFPGKPDEKLNRFLLYRLQSYLDGHSLRYRLLDSETSKDAMNMAKGDAEAMGRKSGGGFGGGKGDKGGGTGALLAAALMMKGTLAAAALGALALLAGKALMTALMSLLLSALVGLKGSGGHKSTTYEIIAKPEVSHHHSHSHEEHHEHEHGHHGGYRRAYDTNYNNNYDSYAPYETTT</sequence>
<feature type="transmembrane region" description="Helical" evidence="2">
    <location>
        <begin position="180"/>
        <end position="201"/>
    </location>
</feature>
<dbReference type="Pfam" id="PF07898">
    <property type="entry name" value="DUF1676"/>
    <property type="match status" value="1"/>
</dbReference>
<dbReference type="InterPro" id="IPR012464">
    <property type="entry name" value="DUF1676"/>
</dbReference>
<keyword evidence="2" id="KW-0812">Transmembrane</keyword>
<evidence type="ECO:0000313" key="4">
    <source>
        <dbReference type="Proteomes" id="UP000838878"/>
    </source>
</evidence>
<dbReference type="EMBL" id="OV170222">
    <property type="protein sequence ID" value="CAH0721088.1"/>
    <property type="molecule type" value="Genomic_DNA"/>
</dbReference>
<organism evidence="3 4">
    <name type="scientific">Brenthis ino</name>
    <name type="common">lesser marbled fritillary</name>
    <dbReference type="NCBI Taxonomy" id="405034"/>
    <lineage>
        <taxon>Eukaryota</taxon>
        <taxon>Metazoa</taxon>
        <taxon>Ecdysozoa</taxon>
        <taxon>Arthropoda</taxon>
        <taxon>Hexapoda</taxon>
        <taxon>Insecta</taxon>
        <taxon>Pterygota</taxon>
        <taxon>Neoptera</taxon>
        <taxon>Endopterygota</taxon>
        <taxon>Lepidoptera</taxon>
        <taxon>Glossata</taxon>
        <taxon>Ditrysia</taxon>
        <taxon>Papilionoidea</taxon>
        <taxon>Nymphalidae</taxon>
        <taxon>Heliconiinae</taxon>
        <taxon>Argynnini</taxon>
        <taxon>Brenthis</taxon>
    </lineage>
</organism>
<protein>
    <recommendedName>
        <fullName evidence="5">Osiris 16</fullName>
    </recommendedName>
</protein>
<feature type="compositionally biased region" description="Basic and acidic residues" evidence="1">
    <location>
        <begin position="242"/>
        <end position="260"/>
    </location>
</feature>
<name>A0A8J9VG79_9NEOP</name>
<feature type="non-terminal residue" evidence="3">
    <location>
        <position position="286"/>
    </location>
</feature>
<dbReference type="OrthoDB" id="6627399at2759"/>